<reference evidence="2 3" key="1">
    <citation type="submission" date="2015-01" db="EMBL/GenBank/DDBJ databases">
        <title>Genome of allotetraploid Gossypium barbadense reveals genomic plasticity and fiber elongation in cotton evolution.</title>
        <authorList>
            <person name="Chen X."/>
            <person name="Liu X."/>
            <person name="Zhao B."/>
            <person name="Zheng H."/>
            <person name="Hu Y."/>
            <person name="Lu G."/>
            <person name="Yang C."/>
            <person name="Chen J."/>
            <person name="Shan C."/>
            <person name="Zhang L."/>
            <person name="Zhou Y."/>
            <person name="Wang L."/>
            <person name="Guo W."/>
            <person name="Bai Y."/>
            <person name="Ruan J."/>
            <person name="Shangguan X."/>
            <person name="Mao Y."/>
            <person name="Jiang J."/>
            <person name="Zhu Y."/>
            <person name="Lei J."/>
            <person name="Kang H."/>
            <person name="Chen S."/>
            <person name="He X."/>
            <person name="Wang R."/>
            <person name="Wang Y."/>
            <person name="Chen J."/>
            <person name="Wang L."/>
            <person name="Yu S."/>
            <person name="Wang B."/>
            <person name="Wei J."/>
            <person name="Song S."/>
            <person name="Lu X."/>
            <person name="Gao Z."/>
            <person name="Gu W."/>
            <person name="Deng X."/>
            <person name="Ma D."/>
            <person name="Wang S."/>
            <person name="Liang W."/>
            <person name="Fang L."/>
            <person name="Cai C."/>
            <person name="Zhu X."/>
            <person name="Zhou B."/>
            <person name="Zhang Y."/>
            <person name="Chen Z."/>
            <person name="Xu S."/>
            <person name="Zhu R."/>
            <person name="Wang S."/>
            <person name="Zhang T."/>
            <person name="Zhao G."/>
        </authorList>
    </citation>
    <scope>NUCLEOTIDE SEQUENCE [LARGE SCALE GENOMIC DNA]</scope>
    <source>
        <strain evidence="3">cv. Xinhai21</strain>
        <tissue evidence="2">Leaf</tissue>
    </source>
</reference>
<keyword evidence="1" id="KW-0812">Transmembrane</keyword>
<proteinExistence type="predicted"/>
<keyword evidence="1" id="KW-1133">Transmembrane helix</keyword>
<evidence type="ECO:0000256" key="1">
    <source>
        <dbReference type="SAM" id="Phobius"/>
    </source>
</evidence>
<organism evidence="2 3">
    <name type="scientific">Gossypium barbadense</name>
    <name type="common">Sea Island cotton</name>
    <name type="synonym">Hibiscus barbadensis</name>
    <dbReference type="NCBI Taxonomy" id="3634"/>
    <lineage>
        <taxon>Eukaryota</taxon>
        <taxon>Viridiplantae</taxon>
        <taxon>Streptophyta</taxon>
        <taxon>Embryophyta</taxon>
        <taxon>Tracheophyta</taxon>
        <taxon>Spermatophyta</taxon>
        <taxon>Magnoliopsida</taxon>
        <taxon>eudicotyledons</taxon>
        <taxon>Gunneridae</taxon>
        <taxon>Pentapetalae</taxon>
        <taxon>rosids</taxon>
        <taxon>malvids</taxon>
        <taxon>Malvales</taxon>
        <taxon>Malvaceae</taxon>
        <taxon>Malvoideae</taxon>
        <taxon>Gossypium</taxon>
    </lineage>
</organism>
<accession>A0A2P5YSN0</accession>
<evidence type="ECO:0000313" key="2">
    <source>
        <dbReference type="EMBL" id="PPS18579.1"/>
    </source>
</evidence>
<sequence>MSGAVKKGSSRSRFVDAQGVSNSLWAIVRDGDGMVIGGCARVTEECAAAPPQPHPPNQERQNSHAVSNEATFILWSFLSGTGDLEASTPTDDKGPLENLREIHQKALDDLVNVNSLFTLAVFVGLSMARQGERSLENRTECDADVGNARRLVVNEVVSFACFLLSSLVAKALKIHVTICQEEDFKNTRNQSVRFSMLMLSVWASVFGCIFLTVSMVDVIQIKVGKLSCRSVHAWRAAGALIAIVLLALSIYVPFMMTAIFTSVRNVQRKRNIMSTGIKI</sequence>
<name>A0A2P5YSN0_GOSBA</name>
<dbReference type="Proteomes" id="UP000239757">
    <property type="component" value="Unassembled WGS sequence"/>
</dbReference>
<keyword evidence="1" id="KW-0472">Membrane</keyword>
<dbReference type="AlphaFoldDB" id="A0A2P5YSN0"/>
<dbReference type="PANTHER" id="PTHR33430">
    <property type="entry name" value="MATERNAL EFFECT EMBRYO ARREST PROTEIN"/>
    <property type="match status" value="1"/>
</dbReference>
<dbReference type="OrthoDB" id="666653at2759"/>
<gene>
    <name evidence="2" type="ORF">GOBAR_AA01966</name>
</gene>
<dbReference type="EMBL" id="KZ662821">
    <property type="protein sequence ID" value="PPS18579.1"/>
    <property type="molecule type" value="Genomic_DNA"/>
</dbReference>
<evidence type="ECO:0000313" key="3">
    <source>
        <dbReference type="Proteomes" id="UP000239757"/>
    </source>
</evidence>
<feature type="transmembrane region" description="Helical" evidence="1">
    <location>
        <begin position="236"/>
        <end position="263"/>
    </location>
</feature>
<protein>
    <submittedName>
        <fullName evidence="2">Uncharacterized protein</fullName>
    </submittedName>
</protein>
<feature type="transmembrane region" description="Helical" evidence="1">
    <location>
        <begin position="197"/>
        <end position="216"/>
    </location>
</feature>
<dbReference type="PANTHER" id="PTHR33430:SF1">
    <property type="entry name" value="PGG DOMAIN-CONTAINING PROTEIN"/>
    <property type="match status" value="1"/>
</dbReference>